<evidence type="ECO:0000313" key="1">
    <source>
        <dbReference type="EMBL" id="CAA7039559.1"/>
    </source>
</evidence>
<accession>A0A6D2JHY3</accession>
<keyword evidence="2" id="KW-1185">Reference proteome</keyword>
<dbReference type="EMBL" id="CACVBM020001213">
    <property type="protein sequence ID" value="CAA7039559.1"/>
    <property type="molecule type" value="Genomic_DNA"/>
</dbReference>
<comment type="caution">
    <text evidence="1">The sequence shown here is derived from an EMBL/GenBank/DDBJ whole genome shotgun (WGS) entry which is preliminary data.</text>
</comment>
<evidence type="ECO:0000313" key="2">
    <source>
        <dbReference type="Proteomes" id="UP000467841"/>
    </source>
</evidence>
<name>A0A6D2JHY3_9BRAS</name>
<dbReference type="OrthoDB" id="5544992at2759"/>
<proteinExistence type="predicted"/>
<organism evidence="1 2">
    <name type="scientific">Microthlaspi erraticum</name>
    <dbReference type="NCBI Taxonomy" id="1685480"/>
    <lineage>
        <taxon>Eukaryota</taxon>
        <taxon>Viridiplantae</taxon>
        <taxon>Streptophyta</taxon>
        <taxon>Embryophyta</taxon>
        <taxon>Tracheophyta</taxon>
        <taxon>Spermatophyta</taxon>
        <taxon>Magnoliopsida</taxon>
        <taxon>eudicotyledons</taxon>
        <taxon>Gunneridae</taxon>
        <taxon>Pentapetalae</taxon>
        <taxon>rosids</taxon>
        <taxon>malvids</taxon>
        <taxon>Brassicales</taxon>
        <taxon>Brassicaceae</taxon>
        <taxon>Coluteocarpeae</taxon>
        <taxon>Microthlaspi</taxon>
    </lineage>
</organism>
<protein>
    <submittedName>
        <fullName evidence="1">Uncharacterized protein</fullName>
    </submittedName>
</protein>
<dbReference type="AlphaFoldDB" id="A0A6D2JHY3"/>
<dbReference type="Proteomes" id="UP000467841">
    <property type="component" value="Unassembled WGS sequence"/>
</dbReference>
<sequence length="131" mass="14831">MLDASLLAPALYLRIEDTRLLLKIDCVPHIVRLKKTCGISDVSLLKARFQQLRTSLANCRQLDSTIDDYFGRLTKILDAMQECNPSCSCTKCEWNLALAKEQEIDQIRVHEFGLDDGTIRQQLCAQAPTHP</sequence>
<gene>
    <name evidence="1" type="ORF">MERR_LOCUS26794</name>
</gene>
<reference evidence="1" key="1">
    <citation type="submission" date="2020-01" db="EMBL/GenBank/DDBJ databases">
        <authorList>
            <person name="Mishra B."/>
        </authorList>
    </citation>
    <scope>NUCLEOTIDE SEQUENCE [LARGE SCALE GENOMIC DNA]</scope>
</reference>